<dbReference type="InterPro" id="IPR052574">
    <property type="entry name" value="CDIRP"/>
</dbReference>
<evidence type="ECO:0000256" key="1">
    <source>
        <dbReference type="ARBA" id="ARBA00022614"/>
    </source>
</evidence>
<proteinExistence type="predicted"/>
<dbReference type="PANTHER" id="PTHR47566">
    <property type="match status" value="1"/>
</dbReference>
<feature type="signal peptide" evidence="3">
    <location>
        <begin position="1"/>
        <end position="26"/>
    </location>
</feature>
<dbReference type="EMBL" id="CDOK01000087">
    <property type="protein sequence ID" value="CEN48593.1"/>
    <property type="molecule type" value="Genomic_DNA"/>
</dbReference>
<dbReference type="Gene3D" id="3.80.10.10">
    <property type="entry name" value="Ribonuclease Inhibitor"/>
    <property type="match status" value="1"/>
</dbReference>
<protein>
    <submittedName>
        <fullName evidence="4">Internalin-related protein (Modular protein)</fullName>
    </submittedName>
</protein>
<dbReference type="Proteomes" id="UP000039370">
    <property type="component" value="Unassembled WGS sequence"/>
</dbReference>
<reference evidence="5" key="1">
    <citation type="submission" date="2015-01" db="EMBL/GenBank/DDBJ databases">
        <authorList>
            <person name="MANFREDI Pablo"/>
        </authorList>
    </citation>
    <scope>NUCLEOTIDE SEQUENCE [LARGE SCALE GENOMIC DNA]</scope>
    <source>
        <strain evidence="5">Cc11</strain>
    </source>
</reference>
<accession>A0A0B7IF52</accession>
<keyword evidence="1" id="KW-0433">Leucine-rich repeat</keyword>
<dbReference type="PANTHER" id="PTHR47566:SF1">
    <property type="entry name" value="PROTEIN NUD1"/>
    <property type="match status" value="1"/>
</dbReference>
<name>A0A0B7IF52_9FLAO</name>
<dbReference type="InterPro" id="IPR032675">
    <property type="entry name" value="LRR_dom_sf"/>
</dbReference>
<keyword evidence="3" id="KW-0732">Signal</keyword>
<evidence type="ECO:0000256" key="2">
    <source>
        <dbReference type="ARBA" id="ARBA00022737"/>
    </source>
</evidence>
<dbReference type="GO" id="GO:0035591">
    <property type="term" value="F:signaling adaptor activity"/>
    <property type="evidence" value="ECO:0007669"/>
    <property type="project" value="TreeGrafter"/>
</dbReference>
<keyword evidence="2" id="KW-0677">Repeat</keyword>
<evidence type="ECO:0000313" key="5">
    <source>
        <dbReference type="Proteomes" id="UP000039370"/>
    </source>
</evidence>
<organism evidence="4 5">
    <name type="scientific">Capnocytophaga canimorsus</name>
    <dbReference type="NCBI Taxonomy" id="28188"/>
    <lineage>
        <taxon>Bacteria</taxon>
        <taxon>Pseudomonadati</taxon>
        <taxon>Bacteroidota</taxon>
        <taxon>Flavobacteriia</taxon>
        <taxon>Flavobacteriales</taxon>
        <taxon>Flavobacteriaceae</taxon>
        <taxon>Capnocytophaga</taxon>
    </lineage>
</organism>
<evidence type="ECO:0000256" key="3">
    <source>
        <dbReference type="SAM" id="SignalP"/>
    </source>
</evidence>
<sequence>MKRNFFSRWFAIGMIAAALVMTSCSKDDNEGETPKPEKPLGGAVINKEAAKDGYMIFITSRNKGEEIYFGIDAKEEDQANVWVDLNNNGQKEEGEDVSSDTFGSEKHFKVDSQTIVVYGKVTEINDIEGEFLVTAADIRHNPDLEVFSFESSENFEPVDISKNLNLKELYFESKKLTSLDVSKHVKLETLSVENANLTILDVSKNTELMYLHTEGNKNLTKLDVSKNTKLKGLSCRNNGLTSLDVSHNTALKYLDCVGNKLKSLDVSNNKALEDLYCYNNGLKELVIGEKTALSYLSCEENQLTALDLSGVSGEKLPFITCYKNQIKEENMTNFIKSLPDRNGKPWRDITIVSDIDTPDGNSLPTSRDIKLANGKRYSLYKRTADNKFVRLTP</sequence>
<gene>
    <name evidence="4" type="ORF">CCAN11_1770001</name>
</gene>
<dbReference type="AlphaFoldDB" id="A0A0B7IF52"/>
<evidence type="ECO:0000313" key="4">
    <source>
        <dbReference type="EMBL" id="CEN48593.1"/>
    </source>
</evidence>
<dbReference type="PROSITE" id="PS51257">
    <property type="entry name" value="PROKAR_LIPOPROTEIN"/>
    <property type="match status" value="1"/>
</dbReference>
<dbReference type="SUPFAM" id="SSF52058">
    <property type="entry name" value="L domain-like"/>
    <property type="match status" value="1"/>
</dbReference>
<feature type="chain" id="PRO_5002117798" evidence="3">
    <location>
        <begin position="27"/>
        <end position="393"/>
    </location>
</feature>